<accession>K7ZCS3</accession>
<proteinExistence type="predicted"/>
<evidence type="ECO:0000313" key="2">
    <source>
        <dbReference type="Proteomes" id="UP000010077"/>
    </source>
</evidence>
<keyword evidence="2" id="KW-1185">Reference proteome</keyword>
<sequence length="48" mass="6106">MLISDYLFINFFHTSTFNKILLYCNLLYQKTNYFTSYTRRRDYEKKQY</sequence>
<name>K7ZCS3_9PROT</name>
<organism evidence="1 2">
    <name type="scientific">Candidatus Endolissoclinum faulkneri L2</name>
    <dbReference type="NCBI Taxonomy" id="1193729"/>
    <lineage>
        <taxon>Bacteria</taxon>
        <taxon>Pseudomonadati</taxon>
        <taxon>Pseudomonadota</taxon>
        <taxon>Alphaproteobacteria</taxon>
        <taxon>Rhodospirillales</taxon>
        <taxon>Rhodospirillaceae</taxon>
        <taxon>Candidatus Endolissoclinum</taxon>
    </lineage>
</organism>
<dbReference type="EMBL" id="CP003539">
    <property type="protein sequence ID" value="AFX98866.1"/>
    <property type="molecule type" value="Genomic_DNA"/>
</dbReference>
<dbReference type="Proteomes" id="UP000010077">
    <property type="component" value="Chromosome"/>
</dbReference>
<dbReference type="KEGG" id="thal:A1OE_678"/>
<gene>
    <name evidence="1" type="ORF">A1OE_678</name>
</gene>
<evidence type="ECO:0000313" key="1">
    <source>
        <dbReference type="EMBL" id="AFX98866.1"/>
    </source>
</evidence>
<dbReference type="AlphaFoldDB" id="K7ZCS3"/>
<protein>
    <submittedName>
        <fullName evidence="1">Uncharacterized protein</fullName>
    </submittedName>
</protein>
<reference evidence="1 2" key="1">
    <citation type="journal article" date="2012" name="Proc. Natl. Acad. Sci. U.S.A.">
        <title>Genome streamlining and chemical defense in a coral reef symbiosis.</title>
        <authorList>
            <person name="Kwan J.C."/>
            <person name="Donia M.S."/>
            <person name="Han A.W."/>
            <person name="Hirose E."/>
            <person name="Haygood M.G."/>
            <person name="Schmidt E.W."/>
        </authorList>
    </citation>
    <scope>NUCLEOTIDE SEQUENCE [LARGE SCALE GENOMIC DNA]</scope>
    <source>
        <strain evidence="1 2">L2</strain>
    </source>
</reference>
<dbReference type="HOGENOM" id="CLU_3150668_0_0_5"/>